<dbReference type="EMBL" id="CP010025">
    <property type="protein sequence ID" value="AJZ56798.1"/>
    <property type="molecule type" value="Genomic_DNA"/>
</dbReference>
<accession>A0AAP5QFQ6</accession>
<dbReference type="KEGG" id="bfn:OI25_7267"/>
<evidence type="ECO:0000313" key="5">
    <source>
        <dbReference type="Proteomes" id="UP001246473"/>
    </source>
</evidence>
<sequence length="100" mass="10776">MDTKTMNDGEVRKSSGVAELVIGGLVMLVASGVFVCAFQSAANDGPYSASAWLFALTLSFVGVFLWSCGMRKQRLVAEAEQEKTDAETVAKQAIERARKK</sequence>
<evidence type="ECO:0000313" key="2">
    <source>
        <dbReference type="EMBL" id="AJZ56798.1"/>
    </source>
</evidence>
<name>A0AAP5QFQ6_9BURK</name>
<dbReference type="AlphaFoldDB" id="A0AAP5QFQ6"/>
<reference evidence="3" key="2">
    <citation type="submission" date="2022-08" db="EMBL/GenBank/DDBJ databases">
        <authorList>
            <person name="Kim S.-J."/>
        </authorList>
    </citation>
    <scope>NUCLEOTIDE SEQUENCE</scope>
    <source>
        <strain evidence="3">KJ</strain>
    </source>
</reference>
<keyword evidence="1" id="KW-0812">Transmembrane</keyword>
<protein>
    <submittedName>
        <fullName evidence="3">Uncharacterized protein</fullName>
    </submittedName>
</protein>
<feature type="transmembrane region" description="Helical" evidence="1">
    <location>
        <begin position="20"/>
        <end position="41"/>
    </location>
</feature>
<keyword evidence="1" id="KW-1133">Transmembrane helix</keyword>
<evidence type="ECO:0000313" key="3">
    <source>
        <dbReference type="EMBL" id="MDT8842688.1"/>
    </source>
</evidence>
<proteinExistence type="predicted"/>
<keyword evidence="1" id="KW-0472">Membrane</keyword>
<organism evidence="3 5">
    <name type="scientific">Paraburkholderia fungorum</name>
    <dbReference type="NCBI Taxonomy" id="134537"/>
    <lineage>
        <taxon>Bacteria</taxon>
        <taxon>Pseudomonadati</taxon>
        <taxon>Pseudomonadota</taxon>
        <taxon>Betaproteobacteria</taxon>
        <taxon>Burkholderiales</taxon>
        <taxon>Burkholderiaceae</taxon>
        <taxon>Paraburkholderia</taxon>
    </lineage>
</organism>
<evidence type="ECO:0000313" key="4">
    <source>
        <dbReference type="Proteomes" id="UP000032614"/>
    </source>
</evidence>
<dbReference type="RefSeq" id="WP_046564719.1">
    <property type="nucleotide sequence ID" value="NZ_CP010025.1"/>
</dbReference>
<dbReference type="Proteomes" id="UP001246473">
    <property type="component" value="Unassembled WGS sequence"/>
</dbReference>
<dbReference type="GeneID" id="66513597"/>
<gene>
    <name evidence="2" type="ORF">OI25_7267</name>
    <name evidence="3" type="ORF">ParKJ_35200</name>
</gene>
<evidence type="ECO:0000256" key="1">
    <source>
        <dbReference type="SAM" id="Phobius"/>
    </source>
</evidence>
<feature type="transmembrane region" description="Helical" evidence="1">
    <location>
        <begin position="47"/>
        <end position="66"/>
    </location>
</feature>
<reference evidence="2 4" key="1">
    <citation type="journal article" date="2015" name="Genome Announc.">
        <title>Complete genome sequences for 59 burkholderia isolates, both pathogenic and near neighbor.</title>
        <authorList>
            <person name="Johnson S.L."/>
            <person name="Bishop-Lilly K.A."/>
            <person name="Ladner J.T."/>
            <person name="Daligault H.E."/>
            <person name="Davenport K.W."/>
            <person name="Jaissle J."/>
            <person name="Frey K.G."/>
            <person name="Koroleva G.I."/>
            <person name="Bruce D.C."/>
            <person name="Coyne S.R."/>
            <person name="Broomall S.M."/>
            <person name="Li P.E."/>
            <person name="Teshima H."/>
            <person name="Gibbons H.S."/>
            <person name="Palacios G.F."/>
            <person name="Rosenzweig C.N."/>
            <person name="Redden C.L."/>
            <person name="Xu Y."/>
            <person name="Minogue T.D."/>
            <person name="Chain P.S."/>
        </authorList>
    </citation>
    <scope>NUCLEOTIDE SEQUENCE [LARGE SCALE GENOMIC DNA]</scope>
    <source>
        <strain evidence="2 4">ATCC BAA-463</strain>
    </source>
</reference>
<dbReference type="Proteomes" id="UP000032614">
    <property type="component" value="Chromosome 3"/>
</dbReference>
<dbReference type="EMBL" id="JANSLM010000018">
    <property type="protein sequence ID" value="MDT8842688.1"/>
    <property type="molecule type" value="Genomic_DNA"/>
</dbReference>